<reference evidence="13" key="1">
    <citation type="submission" date="2020-07" db="EMBL/GenBank/DDBJ databases">
        <title>Complete genome sequencing of Clostridia bacterium strain 12CBH8.</title>
        <authorList>
            <person name="Sakamoto M."/>
            <person name="Murakami T."/>
            <person name="Mori H."/>
        </authorList>
    </citation>
    <scope>NUCLEOTIDE SEQUENCE [LARGE SCALE GENOMIC DNA]</scope>
    <source>
        <strain evidence="13">12CBH8</strain>
    </source>
</reference>
<feature type="binding site" evidence="7">
    <location>
        <position position="82"/>
    </location>
    <ligand>
        <name>substrate</name>
    </ligand>
</feature>
<keyword evidence="4 7" id="KW-0560">Oxidoreductase</keyword>
<evidence type="ECO:0000256" key="7">
    <source>
        <dbReference type="HAMAP-Rule" id="MF_00488"/>
    </source>
</evidence>
<dbReference type="PRINTS" id="PR00086">
    <property type="entry name" value="LLDHDRGNASE"/>
</dbReference>
<feature type="binding site" evidence="7">
    <location>
        <position position="144"/>
    </location>
    <ligand>
        <name>NAD(+)</name>
        <dbReference type="ChEBI" id="CHEBI:57540"/>
    </ligand>
</feature>
<comment type="function">
    <text evidence="7">Catalyzes the conversion of lactate to pyruvate.</text>
</comment>
<dbReference type="PIRSF" id="PIRSF000102">
    <property type="entry name" value="Lac_mal_DH"/>
    <property type="match status" value="1"/>
</dbReference>
<evidence type="ECO:0000256" key="4">
    <source>
        <dbReference type="ARBA" id="ARBA00023002"/>
    </source>
</evidence>
<dbReference type="InterPro" id="IPR036291">
    <property type="entry name" value="NAD(P)-bd_dom_sf"/>
</dbReference>
<comment type="pathway">
    <text evidence="1 7">Fermentation; pyruvate fermentation to lactate; (S)-lactate from pyruvate: step 1/1.</text>
</comment>
<dbReference type="Proteomes" id="UP000593890">
    <property type="component" value="Chromosome"/>
</dbReference>
<dbReference type="EMBL" id="AP023321">
    <property type="protein sequence ID" value="BCI61633.1"/>
    <property type="molecule type" value="Genomic_DNA"/>
</dbReference>
<feature type="modified residue" description="Phosphotyrosine" evidence="7">
    <location>
        <position position="223"/>
    </location>
</feature>
<comment type="activity regulation">
    <text evidence="7">Allosterically activated by fructose 1,6-bisphosphate (FBP).</text>
</comment>
<dbReference type="Gene3D" id="3.90.110.10">
    <property type="entry name" value="Lactate dehydrogenase/glycoside hydrolase, family 4, C-terminal"/>
    <property type="match status" value="1"/>
</dbReference>
<dbReference type="GO" id="GO:0006096">
    <property type="term" value="P:glycolytic process"/>
    <property type="evidence" value="ECO:0007669"/>
    <property type="project" value="UniProtKB-UniRule"/>
</dbReference>
<feature type="domain" description="Lactate/malate dehydrogenase N-terminal" evidence="10">
    <location>
        <begin position="5"/>
        <end position="143"/>
    </location>
</feature>
<comment type="caution">
    <text evidence="7">Lacks conserved residue(s) required for the propagation of feature annotation.</text>
</comment>
<keyword evidence="5 7" id="KW-0520">NAD</keyword>
<dbReference type="GO" id="GO:0005737">
    <property type="term" value="C:cytoplasm"/>
    <property type="evidence" value="ECO:0007669"/>
    <property type="project" value="UniProtKB-SubCell"/>
</dbReference>
<feature type="binding site" evidence="7">
    <location>
        <begin position="79"/>
        <end position="80"/>
    </location>
    <ligand>
        <name>NAD(+)</name>
        <dbReference type="ChEBI" id="CHEBI:57540"/>
    </ligand>
</feature>
<feature type="binding site" evidence="9">
    <location>
        <begin position="10"/>
        <end position="15"/>
    </location>
    <ligand>
        <name>NAD(+)</name>
        <dbReference type="ChEBI" id="CHEBI:57540"/>
    </ligand>
</feature>
<keyword evidence="7" id="KW-0963">Cytoplasm</keyword>
<evidence type="ECO:0000256" key="6">
    <source>
        <dbReference type="ARBA" id="ARBA00049258"/>
    </source>
</evidence>
<dbReference type="SUPFAM" id="SSF56327">
    <property type="entry name" value="LDH C-terminal domain-like"/>
    <property type="match status" value="1"/>
</dbReference>
<dbReference type="Pfam" id="PF00056">
    <property type="entry name" value="Ldh_1_N"/>
    <property type="match status" value="1"/>
</dbReference>
<dbReference type="NCBIfam" id="NF004863">
    <property type="entry name" value="PRK06223.1"/>
    <property type="match status" value="1"/>
</dbReference>
<gene>
    <name evidence="12" type="primary">ldh1_2</name>
    <name evidence="7" type="synonym">ldh</name>
    <name evidence="12" type="ORF">C12CBH8_22720</name>
</gene>
<evidence type="ECO:0000256" key="9">
    <source>
        <dbReference type="PIRSR" id="PIRSR000102-3"/>
    </source>
</evidence>
<feature type="binding site" evidence="7">
    <location>
        <begin position="149"/>
        <end position="152"/>
    </location>
    <ligand>
        <name>substrate</name>
    </ligand>
</feature>
<evidence type="ECO:0000259" key="11">
    <source>
        <dbReference type="Pfam" id="PF02866"/>
    </source>
</evidence>
<dbReference type="InterPro" id="IPR001236">
    <property type="entry name" value="Lactate/malate_DH_N"/>
</dbReference>
<feature type="binding site" evidence="7">
    <location>
        <position position="154"/>
    </location>
    <ligand>
        <name>beta-D-fructose 1,6-bisphosphate</name>
        <dbReference type="ChEBI" id="CHEBI:32966"/>
        <note>allosteric activator</note>
    </ligand>
</feature>
<evidence type="ECO:0000256" key="5">
    <source>
        <dbReference type="ARBA" id="ARBA00023027"/>
    </source>
</evidence>
<proteinExistence type="inferred from homology"/>
<feature type="binding site" evidence="7">
    <location>
        <begin position="121"/>
        <end position="124"/>
    </location>
    <ligand>
        <name>substrate</name>
    </ligand>
</feature>
<dbReference type="InterPro" id="IPR018177">
    <property type="entry name" value="L-lactate_DH_AS"/>
</dbReference>
<dbReference type="InterPro" id="IPR011304">
    <property type="entry name" value="L-lactate_DH"/>
</dbReference>
<feature type="binding site" evidence="7 9">
    <location>
        <begin position="119"/>
        <end position="121"/>
    </location>
    <ligand>
        <name>NAD(+)</name>
        <dbReference type="ChEBI" id="CHEBI:57540"/>
    </ligand>
</feature>
<dbReference type="NCBIfam" id="NF000824">
    <property type="entry name" value="PRK00066.1"/>
    <property type="match status" value="1"/>
</dbReference>
<keyword evidence="7" id="KW-0597">Phosphoprotein</keyword>
<keyword evidence="7" id="KW-0021">Allosteric enzyme</keyword>
<dbReference type="InterPro" id="IPR022383">
    <property type="entry name" value="Lactate/malate_DH_C"/>
</dbReference>
<comment type="similarity">
    <text evidence="2 7">Belongs to the LDH/MDH superfamily. LDH family.</text>
</comment>
<feature type="binding site" evidence="7">
    <location>
        <position position="65"/>
    </location>
    <ligand>
        <name>NAD(+)</name>
        <dbReference type="ChEBI" id="CHEBI:57540"/>
    </ligand>
</feature>
<feature type="active site" description="Proton acceptor" evidence="7 8">
    <location>
        <position position="176"/>
    </location>
</feature>
<dbReference type="GO" id="GO:0004459">
    <property type="term" value="F:L-lactate dehydrogenase (NAD+) activity"/>
    <property type="evidence" value="ECO:0007669"/>
    <property type="project" value="UniProtKB-UniRule"/>
</dbReference>
<dbReference type="KEGG" id="sman:C12CBH8_22720"/>
<comment type="subcellular location">
    <subcellularLocation>
        <location evidence="7">Cytoplasm</location>
    </subcellularLocation>
</comment>
<feature type="binding site" evidence="7">
    <location>
        <position position="40"/>
    </location>
    <ligand>
        <name>NAD(+)</name>
        <dbReference type="ChEBI" id="CHEBI:57540"/>
    </ligand>
</feature>
<sequence length="315" mass="34304">MIKGKISIIGAGFVGSTTAYTLMINGLASEIVLVDLDREKAESDAMDMNHGMSFLSPVKVTAGDYSAVKGSDIIIITAGVSQKPGESRIDLLKRNAQIFRDIVGQLKPYSGDNTIWLIVTNPVDILTTITCKLSGLPYNRVIGSGTVLDTARLKFLISERVNVDPRNVHTYIMGEHGDSELAAWSLTSVAGVDVKEFCDQCKRCDIRGVGKQELYEETKNAAYDIILKKGATYYAIALAVSRIVEAILRDERSILTVSSLFHGEYGIEDVCLSAPTVVDRSGASHVLEVKLDQKEKKALQQSAATLKDLTRQIGF</sequence>
<dbReference type="SUPFAM" id="SSF51735">
    <property type="entry name" value="NAD(P)-binding Rossmann-fold domains"/>
    <property type="match status" value="1"/>
</dbReference>
<dbReference type="Gene3D" id="3.40.50.720">
    <property type="entry name" value="NAD(P)-binding Rossmann-like Domain"/>
    <property type="match status" value="1"/>
</dbReference>
<dbReference type="PANTHER" id="PTHR43128">
    <property type="entry name" value="L-2-HYDROXYCARBOXYLATE DEHYDROGENASE (NAD(P)(+))"/>
    <property type="match status" value="1"/>
</dbReference>
<evidence type="ECO:0000256" key="2">
    <source>
        <dbReference type="ARBA" id="ARBA00006054"/>
    </source>
</evidence>
<protein>
    <recommendedName>
        <fullName evidence="3 7">L-lactate dehydrogenase</fullName>
        <shortName evidence="7">L-LDH</shortName>
        <ecNumber evidence="3 7">1.1.1.27</ecNumber>
    </recommendedName>
</protein>
<comment type="subunit">
    <text evidence="7">Homotetramer.</text>
</comment>
<feature type="binding site" evidence="7 9">
    <location>
        <position position="35"/>
    </location>
    <ligand>
        <name>NAD(+)</name>
        <dbReference type="ChEBI" id="CHEBI:57540"/>
    </ligand>
</feature>
<dbReference type="EC" id="1.1.1.27" evidence="3 7"/>
<evidence type="ECO:0000313" key="12">
    <source>
        <dbReference type="EMBL" id="BCI61633.1"/>
    </source>
</evidence>
<evidence type="ECO:0000256" key="8">
    <source>
        <dbReference type="PIRSR" id="PIRSR000102-1"/>
    </source>
</evidence>
<dbReference type="PROSITE" id="PS00064">
    <property type="entry name" value="L_LDH"/>
    <property type="match status" value="1"/>
</dbReference>
<dbReference type="NCBIfam" id="TIGR01771">
    <property type="entry name" value="L-LDH-NAD"/>
    <property type="match status" value="1"/>
</dbReference>
<dbReference type="AlphaFoldDB" id="A0A7I8D8U1"/>
<accession>A0A7I8D8U1</accession>
<dbReference type="InterPro" id="IPR001557">
    <property type="entry name" value="L-lactate/malate_DH"/>
</dbReference>
<evidence type="ECO:0000259" key="10">
    <source>
        <dbReference type="Pfam" id="PF00056"/>
    </source>
</evidence>
<dbReference type="InterPro" id="IPR015955">
    <property type="entry name" value="Lactate_DH/Glyco_Ohase_4_C"/>
</dbReference>
<dbReference type="FunFam" id="3.40.50.720:FF:000018">
    <property type="entry name" value="Malate dehydrogenase"/>
    <property type="match status" value="1"/>
</dbReference>
<dbReference type="Pfam" id="PF02866">
    <property type="entry name" value="Ldh_1_C"/>
    <property type="match status" value="1"/>
</dbReference>
<dbReference type="CDD" id="cd05292">
    <property type="entry name" value="LDH_2"/>
    <property type="match status" value="1"/>
</dbReference>
<feature type="binding site" evidence="7">
    <location>
        <position position="88"/>
    </location>
    <ligand>
        <name>substrate</name>
    </ligand>
</feature>
<feature type="binding site" evidence="9">
    <location>
        <position position="95"/>
    </location>
    <ligand>
        <name>NAD(+)</name>
        <dbReference type="ChEBI" id="CHEBI:57540"/>
    </ligand>
</feature>
<feature type="domain" description="Lactate/malate dehydrogenase C-terminal" evidence="11">
    <location>
        <begin position="146"/>
        <end position="308"/>
    </location>
</feature>
<dbReference type="HAMAP" id="MF_00488">
    <property type="entry name" value="Lactate_dehydrog"/>
    <property type="match status" value="1"/>
</dbReference>
<evidence type="ECO:0000256" key="1">
    <source>
        <dbReference type="ARBA" id="ARBA00004843"/>
    </source>
</evidence>
<feature type="binding site" evidence="7">
    <location>
        <position position="169"/>
    </location>
    <ligand>
        <name>beta-D-fructose 1,6-bisphosphate</name>
        <dbReference type="ChEBI" id="CHEBI:32966"/>
        <note>allosteric activator</note>
    </ligand>
</feature>
<feature type="binding site" evidence="7">
    <location>
        <position position="14"/>
    </location>
    <ligand>
        <name>NAD(+)</name>
        <dbReference type="ChEBI" id="CHEBI:57540"/>
    </ligand>
</feature>
<comment type="catalytic activity">
    <reaction evidence="6 7">
        <text>(S)-lactate + NAD(+) = pyruvate + NADH + H(+)</text>
        <dbReference type="Rhea" id="RHEA:23444"/>
        <dbReference type="ChEBI" id="CHEBI:15361"/>
        <dbReference type="ChEBI" id="CHEBI:15378"/>
        <dbReference type="ChEBI" id="CHEBI:16651"/>
        <dbReference type="ChEBI" id="CHEBI:57540"/>
        <dbReference type="ChEBI" id="CHEBI:57945"/>
        <dbReference type="EC" id="1.1.1.27"/>
    </reaction>
</comment>
<dbReference type="PANTHER" id="PTHR43128:SF16">
    <property type="entry name" value="L-LACTATE DEHYDROGENASE"/>
    <property type="match status" value="1"/>
</dbReference>
<feature type="binding site" evidence="7">
    <location>
        <position position="232"/>
    </location>
    <ligand>
        <name>substrate</name>
    </ligand>
</feature>
<evidence type="ECO:0000256" key="3">
    <source>
        <dbReference type="ARBA" id="ARBA00012967"/>
    </source>
</evidence>
<dbReference type="RefSeq" id="WP_246441587.1">
    <property type="nucleotide sequence ID" value="NZ_AP023321.1"/>
</dbReference>
<keyword evidence="13" id="KW-1185">Reference proteome</keyword>
<name>A0A7I8D8U1_9FIRM</name>
<dbReference type="UniPathway" id="UPA00554">
    <property type="reaction ID" value="UER00611"/>
</dbReference>
<organism evidence="12 13">
    <name type="scientific">Solibaculum mannosilyticum</name>
    <dbReference type="NCBI Taxonomy" id="2780922"/>
    <lineage>
        <taxon>Bacteria</taxon>
        <taxon>Bacillati</taxon>
        <taxon>Bacillota</taxon>
        <taxon>Clostridia</taxon>
        <taxon>Eubacteriales</taxon>
        <taxon>Oscillospiraceae</taxon>
        <taxon>Solibaculum</taxon>
    </lineage>
</organism>
<evidence type="ECO:0000313" key="13">
    <source>
        <dbReference type="Proteomes" id="UP000593890"/>
    </source>
</evidence>
<dbReference type="GO" id="GO:0006089">
    <property type="term" value="P:lactate metabolic process"/>
    <property type="evidence" value="ECO:0007669"/>
    <property type="project" value="TreeGrafter"/>
</dbReference>